<sequence length="876" mass="95888">MLNAQQRHITQQCAPRGPPPSTANFFVNERFPAVDSPAVRRDHLLRNTNSLRIEQHRRHALANPRVVVIGAGIVGASLAEEITARGWTDLTVLDRGPLFTTGGSTSHAPGLVFQTNPSKTMTEFARYTTEKFGALEHPEGWVFNRVGGLEVATTRERWRDLHRKAGWARSWGIEGRLLDPAECAALHPLLDPERILGGFHTPTDGLAKAVRAAAAQARLATARGAQFRGHQHVRGIVERGGRVAGVETADGIVPADIVVCAAGFWGAELAKKVGLVLPLVPMAHQYAKTGPIAPLAGRNTELGEASLPILRHQDRDLYFREHVDRIGIGYYGHRPMPIDPADLPEPSAAASMPSMLPFTEDDFGPAWHESVELLPALGDSKVEEGFNGIFSFTPDGFSIMGEHRELAGFWVAEAVWVTHSAGVARATAEWIVDGTPGTDVHECDLYRFEDVARSAEFIRETSAQAFVEVYDIIHPHQYRTALRGLRTSPFHSRQAELGAYFFEGGGWERPAWYEANAELAQRLRAAGVPFPERDEWSGRFWSPISIAEAHWTRERVAMYDMTPLTRYELSGAGALALLQRLTTNNLDKSVGSVTYTLLLDENGGIRSDLTVARLGRHLFQVGANGPLDFDWFTRHLPDDGSVTLRDITGGTCCVGVWGPAARDLVQPLCSDDISHAAFKYFRALRTHLGAIPVTMLRVSYVGELGWEIYTSAEYGGALWDLLWTAGRAHEVIAAGRIAFNSLRIEKGYRAWGTDMTPEHSPAAAGLDFAVRMDKADFIGKDALKHSAPEKTLHSIVFDDPAAVVLGKEPVYVGDTCAGYVTSAGYSATIGRCIAYAWLPAAVEPGAVVEAEYLGQRHTATVHAEPVVDPAMARIRR</sequence>
<dbReference type="SUPFAM" id="SSF103025">
    <property type="entry name" value="Folate-binding domain"/>
    <property type="match status" value="1"/>
</dbReference>
<dbReference type="Pfam" id="PF01571">
    <property type="entry name" value="GCV_T"/>
    <property type="match status" value="1"/>
</dbReference>
<accession>A0A6G9YHV3</accession>
<dbReference type="EMBL" id="CP046172">
    <property type="protein sequence ID" value="QIS12829.1"/>
    <property type="molecule type" value="Genomic_DNA"/>
</dbReference>
<dbReference type="Gene3D" id="3.50.50.60">
    <property type="entry name" value="FAD/NAD(P)-binding domain"/>
    <property type="match status" value="1"/>
</dbReference>
<dbReference type="Pfam" id="PF01266">
    <property type="entry name" value="DAO"/>
    <property type="match status" value="1"/>
</dbReference>
<feature type="domain" description="FAD dependent oxidoreductase" evidence="3">
    <location>
        <begin position="65"/>
        <end position="430"/>
    </location>
</feature>
<reference evidence="7 8" key="1">
    <citation type="journal article" date="2019" name="ACS Chem. Biol.">
        <title>Identification and Mobilization of a Cryptic Antibiotic Biosynthesis Gene Locus from a Human-Pathogenic Nocardia Isolate.</title>
        <authorList>
            <person name="Herisse M."/>
            <person name="Ishida K."/>
            <person name="Porter J.L."/>
            <person name="Howden B."/>
            <person name="Hertweck C."/>
            <person name="Stinear T.P."/>
            <person name="Pidot S.J."/>
        </authorList>
    </citation>
    <scope>NUCLEOTIDE SEQUENCE [LARGE SCALE GENOMIC DNA]</scope>
    <source>
        <strain evidence="7 8">AUSMDU00012717</strain>
    </source>
</reference>
<dbReference type="Pfam" id="PF08669">
    <property type="entry name" value="GCV_T_C"/>
    <property type="match status" value="1"/>
</dbReference>
<evidence type="ECO:0000313" key="7">
    <source>
        <dbReference type="EMBL" id="QIS12829.1"/>
    </source>
</evidence>
<feature type="domain" description="Aminomethyltransferase C-terminal" evidence="5">
    <location>
        <begin position="790"/>
        <end position="868"/>
    </location>
</feature>
<feature type="region of interest" description="Disordered" evidence="2">
    <location>
        <begin position="1"/>
        <end position="21"/>
    </location>
</feature>
<feature type="domain" description="GCVT N-terminal" evidence="4">
    <location>
        <begin position="490"/>
        <end position="774"/>
    </location>
</feature>
<dbReference type="Gene3D" id="3.30.1360.120">
    <property type="entry name" value="Probable tRNA modification gtpase trme, domain 1"/>
    <property type="match status" value="1"/>
</dbReference>
<protein>
    <submittedName>
        <fullName evidence="7">FAD-dependent oxidoreductase</fullName>
    </submittedName>
</protein>
<evidence type="ECO:0000256" key="2">
    <source>
        <dbReference type="SAM" id="MobiDB-lite"/>
    </source>
</evidence>
<dbReference type="Pfam" id="PF16350">
    <property type="entry name" value="FAO_M"/>
    <property type="match status" value="1"/>
</dbReference>
<dbReference type="SUPFAM" id="SSF51905">
    <property type="entry name" value="FAD/NAD(P)-binding domain"/>
    <property type="match status" value="1"/>
</dbReference>
<evidence type="ECO:0000259" key="5">
    <source>
        <dbReference type="Pfam" id="PF08669"/>
    </source>
</evidence>
<feature type="compositionally biased region" description="Polar residues" evidence="2">
    <location>
        <begin position="1"/>
        <end position="13"/>
    </location>
</feature>
<comment type="similarity">
    <text evidence="1">Belongs to the GcvT family.</text>
</comment>
<dbReference type="InterPro" id="IPR036188">
    <property type="entry name" value="FAD/NAD-bd_sf"/>
</dbReference>
<evidence type="ECO:0000259" key="3">
    <source>
        <dbReference type="Pfam" id="PF01266"/>
    </source>
</evidence>
<evidence type="ECO:0000259" key="4">
    <source>
        <dbReference type="Pfam" id="PF01571"/>
    </source>
</evidence>
<keyword evidence="8" id="KW-1185">Reference proteome</keyword>
<dbReference type="InterPro" id="IPR028896">
    <property type="entry name" value="GcvT/YgfZ/DmdA"/>
</dbReference>
<feature type="domain" description="FAD dependent oxidoreductase central" evidence="6">
    <location>
        <begin position="433"/>
        <end position="488"/>
    </location>
</feature>
<dbReference type="PANTHER" id="PTHR43757">
    <property type="entry name" value="AMINOMETHYLTRANSFERASE"/>
    <property type="match status" value="1"/>
</dbReference>
<proteinExistence type="inferred from homology"/>
<dbReference type="InterPro" id="IPR027266">
    <property type="entry name" value="TrmE/GcvT-like"/>
</dbReference>
<evidence type="ECO:0000313" key="8">
    <source>
        <dbReference type="Proteomes" id="UP000503540"/>
    </source>
</evidence>
<dbReference type="Gene3D" id="3.30.9.10">
    <property type="entry name" value="D-Amino Acid Oxidase, subunit A, domain 2"/>
    <property type="match status" value="1"/>
</dbReference>
<dbReference type="Proteomes" id="UP000503540">
    <property type="component" value="Chromosome"/>
</dbReference>
<dbReference type="InterPro" id="IPR013977">
    <property type="entry name" value="GcvT_C"/>
</dbReference>
<organism evidence="7 8">
    <name type="scientific">Nocardia arthritidis</name>
    <dbReference type="NCBI Taxonomy" id="228602"/>
    <lineage>
        <taxon>Bacteria</taxon>
        <taxon>Bacillati</taxon>
        <taxon>Actinomycetota</taxon>
        <taxon>Actinomycetes</taxon>
        <taxon>Mycobacteriales</taxon>
        <taxon>Nocardiaceae</taxon>
        <taxon>Nocardia</taxon>
    </lineage>
</organism>
<dbReference type="Gene3D" id="3.30.70.1400">
    <property type="entry name" value="Aminomethyltransferase beta-barrel domains"/>
    <property type="match status" value="1"/>
</dbReference>
<dbReference type="SUPFAM" id="SSF101790">
    <property type="entry name" value="Aminomethyltransferase beta-barrel domain"/>
    <property type="match status" value="1"/>
</dbReference>
<dbReference type="InterPro" id="IPR006222">
    <property type="entry name" value="GCVT_N"/>
</dbReference>
<dbReference type="Gene3D" id="2.40.30.110">
    <property type="entry name" value="Aminomethyltransferase beta-barrel domains"/>
    <property type="match status" value="1"/>
</dbReference>
<gene>
    <name evidence="7" type="ORF">F5544_24870</name>
</gene>
<dbReference type="KEGG" id="nah:F5544_24870"/>
<dbReference type="InterPro" id="IPR032503">
    <property type="entry name" value="FAO_M"/>
</dbReference>
<dbReference type="InterPro" id="IPR006076">
    <property type="entry name" value="FAD-dep_OxRdtase"/>
</dbReference>
<evidence type="ECO:0000256" key="1">
    <source>
        <dbReference type="ARBA" id="ARBA00008609"/>
    </source>
</evidence>
<dbReference type="SUPFAM" id="SSF54373">
    <property type="entry name" value="FAD-linked reductases, C-terminal domain"/>
    <property type="match status" value="1"/>
</dbReference>
<dbReference type="AlphaFoldDB" id="A0A6G9YHV3"/>
<dbReference type="PANTHER" id="PTHR43757:SF2">
    <property type="entry name" value="AMINOMETHYLTRANSFERASE, MITOCHONDRIAL"/>
    <property type="match status" value="1"/>
</dbReference>
<dbReference type="InterPro" id="IPR029043">
    <property type="entry name" value="GcvT/YgfZ_C"/>
</dbReference>
<evidence type="ECO:0000259" key="6">
    <source>
        <dbReference type="Pfam" id="PF16350"/>
    </source>
</evidence>
<name>A0A6G9YHV3_9NOCA</name>